<evidence type="ECO:0000256" key="7">
    <source>
        <dbReference type="ARBA" id="ARBA00022932"/>
    </source>
</evidence>
<dbReference type="GO" id="GO:0005737">
    <property type="term" value="C:cytoplasm"/>
    <property type="evidence" value="ECO:0007669"/>
    <property type="project" value="UniProtKB-SubCell"/>
</dbReference>
<keyword evidence="8" id="KW-0238">DNA-binding</keyword>
<evidence type="ECO:0000313" key="13">
    <source>
        <dbReference type="EMBL" id="MTF38655.1"/>
    </source>
</evidence>
<dbReference type="PIRSF" id="PIRSF000804">
    <property type="entry name" value="DNA_pol_III_b"/>
    <property type="match status" value="1"/>
</dbReference>
<proteinExistence type="inferred from homology"/>
<comment type="subunit">
    <text evidence="9">Forms a ring-shaped head-to-tail homodimer around DNA.</text>
</comment>
<organism evidence="13 14">
    <name type="scientific">Cyanobacterium aponinum 0216</name>
    <dbReference type="NCBI Taxonomy" id="2676140"/>
    <lineage>
        <taxon>Bacteria</taxon>
        <taxon>Bacillati</taxon>
        <taxon>Cyanobacteriota</taxon>
        <taxon>Cyanophyceae</taxon>
        <taxon>Oscillatoriophycideae</taxon>
        <taxon>Chroococcales</taxon>
        <taxon>Geminocystaceae</taxon>
        <taxon>Cyanobacterium</taxon>
    </lineage>
</organism>
<dbReference type="GO" id="GO:0003887">
    <property type="term" value="F:DNA-directed DNA polymerase activity"/>
    <property type="evidence" value="ECO:0007669"/>
    <property type="project" value="UniProtKB-UniRule"/>
</dbReference>
<comment type="subcellular location">
    <subcellularLocation>
        <location evidence="1 9">Cytoplasm</location>
    </subcellularLocation>
</comment>
<dbReference type="SMART" id="SM00480">
    <property type="entry name" value="POL3Bc"/>
    <property type="match status" value="1"/>
</dbReference>
<comment type="similarity">
    <text evidence="2 9">Belongs to the beta sliding clamp family.</text>
</comment>
<dbReference type="EMBL" id="WMIA01000006">
    <property type="protein sequence ID" value="MTF38655.1"/>
    <property type="molecule type" value="Genomic_DNA"/>
</dbReference>
<dbReference type="Pfam" id="PF00712">
    <property type="entry name" value="DNA_pol3_beta"/>
    <property type="match status" value="1"/>
</dbReference>
<evidence type="ECO:0000259" key="10">
    <source>
        <dbReference type="Pfam" id="PF00712"/>
    </source>
</evidence>
<dbReference type="InterPro" id="IPR022635">
    <property type="entry name" value="DNA_polIII_beta_C"/>
</dbReference>
<evidence type="ECO:0000259" key="11">
    <source>
        <dbReference type="Pfam" id="PF02767"/>
    </source>
</evidence>
<evidence type="ECO:0000259" key="12">
    <source>
        <dbReference type="Pfam" id="PF02768"/>
    </source>
</evidence>
<dbReference type="Pfam" id="PF02767">
    <property type="entry name" value="DNA_pol3_beta_2"/>
    <property type="match status" value="1"/>
</dbReference>
<keyword evidence="6 9" id="KW-0235">DNA replication</keyword>
<keyword evidence="5 9" id="KW-0548">Nucleotidyltransferase</keyword>
<feature type="domain" description="DNA polymerase III beta sliding clamp N-terminal" evidence="10">
    <location>
        <begin position="1"/>
        <end position="126"/>
    </location>
</feature>
<keyword evidence="3 9" id="KW-0963">Cytoplasm</keyword>
<evidence type="ECO:0000256" key="2">
    <source>
        <dbReference type="ARBA" id="ARBA00010752"/>
    </source>
</evidence>
<keyword evidence="7 9" id="KW-0239">DNA-directed DNA polymerase</keyword>
<dbReference type="PANTHER" id="PTHR30478">
    <property type="entry name" value="DNA POLYMERASE III SUBUNIT BETA"/>
    <property type="match status" value="1"/>
</dbReference>
<dbReference type="CDD" id="cd00140">
    <property type="entry name" value="beta_clamp"/>
    <property type="match status" value="1"/>
</dbReference>
<evidence type="ECO:0000256" key="6">
    <source>
        <dbReference type="ARBA" id="ARBA00022705"/>
    </source>
</evidence>
<comment type="caution">
    <text evidence="13">The sequence shown here is derived from an EMBL/GenBank/DDBJ whole genome shotgun (WGS) entry which is preliminary data.</text>
</comment>
<feature type="domain" description="DNA polymerase III beta sliding clamp central" evidence="11">
    <location>
        <begin position="142"/>
        <end position="268"/>
    </location>
</feature>
<dbReference type="Pfam" id="PF02768">
    <property type="entry name" value="DNA_pol3_beta_3"/>
    <property type="match status" value="1"/>
</dbReference>
<reference evidence="13 14" key="1">
    <citation type="submission" date="2019-11" db="EMBL/GenBank/DDBJ databases">
        <title>Isolation of a new High Light Tolerant Cyanobacteria.</title>
        <authorList>
            <person name="Dobson Z."/>
            <person name="Vaughn N."/>
            <person name="Vaughn M."/>
            <person name="Fromme P."/>
            <person name="Mazor Y."/>
        </authorList>
    </citation>
    <scope>NUCLEOTIDE SEQUENCE [LARGE SCALE GENOMIC DNA]</scope>
    <source>
        <strain evidence="13 14">0216</strain>
    </source>
</reference>
<gene>
    <name evidence="13" type="ORF">GGC33_06920</name>
</gene>
<dbReference type="GO" id="GO:0008408">
    <property type="term" value="F:3'-5' exonuclease activity"/>
    <property type="evidence" value="ECO:0007669"/>
    <property type="project" value="InterPro"/>
</dbReference>
<evidence type="ECO:0000256" key="4">
    <source>
        <dbReference type="ARBA" id="ARBA00022679"/>
    </source>
</evidence>
<dbReference type="RefSeq" id="WP_015219796.1">
    <property type="nucleotide sequence ID" value="NZ_WMIA01000006.1"/>
</dbReference>
<accession>A0A844GWT7</accession>
<dbReference type="GO" id="GO:0009360">
    <property type="term" value="C:DNA polymerase III complex"/>
    <property type="evidence" value="ECO:0007669"/>
    <property type="project" value="InterPro"/>
</dbReference>
<evidence type="ECO:0000256" key="3">
    <source>
        <dbReference type="ARBA" id="ARBA00022490"/>
    </source>
</evidence>
<dbReference type="InterPro" id="IPR022634">
    <property type="entry name" value="DNA_polIII_beta_N"/>
</dbReference>
<evidence type="ECO:0000256" key="8">
    <source>
        <dbReference type="ARBA" id="ARBA00023125"/>
    </source>
</evidence>
<dbReference type="PANTHER" id="PTHR30478:SF0">
    <property type="entry name" value="BETA SLIDING CLAMP"/>
    <property type="match status" value="1"/>
</dbReference>
<dbReference type="InterPro" id="IPR046938">
    <property type="entry name" value="DNA_clamp_sf"/>
</dbReference>
<dbReference type="AlphaFoldDB" id="A0A844GWT7"/>
<keyword evidence="4 9" id="KW-0808">Transferase</keyword>
<comment type="function">
    <text evidence="9">Confers DNA tethering and processivity to DNA polymerases and other proteins. Acts as a clamp, forming a ring around DNA (a reaction catalyzed by the clamp-loading complex) which diffuses in an ATP-independent manner freely and bidirectionally along dsDNA. Initially characterized for its ability to contact the catalytic subunit of DNA polymerase III (Pol III), a complex, multichain enzyme responsible for most of the replicative synthesis in bacteria; Pol III exhibits 3'-5' exonuclease proofreading activity. The beta chain is required for initiation of replication as well as for processivity of DNA replication.</text>
</comment>
<protein>
    <recommendedName>
        <fullName evidence="9">Beta sliding clamp</fullName>
    </recommendedName>
</protein>
<dbReference type="InterPro" id="IPR001001">
    <property type="entry name" value="DNA_polIII_beta"/>
</dbReference>
<dbReference type="InterPro" id="IPR022637">
    <property type="entry name" value="DNA_polIII_beta_cen"/>
</dbReference>
<feature type="domain" description="DNA polymerase III beta sliding clamp C-terminal" evidence="12">
    <location>
        <begin position="271"/>
        <end position="391"/>
    </location>
</feature>
<evidence type="ECO:0000313" key="14">
    <source>
        <dbReference type="Proteomes" id="UP000437131"/>
    </source>
</evidence>
<evidence type="ECO:0000256" key="5">
    <source>
        <dbReference type="ARBA" id="ARBA00022695"/>
    </source>
</evidence>
<evidence type="ECO:0000256" key="9">
    <source>
        <dbReference type="PIRNR" id="PIRNR000804"/>
    </source>
</evidence>
<dbReference type="Proteomes" id="UP000437131">
    <property type="component" value="Unassembled WGS sequence"/>
</dbReference>
<dbReference type="Gene3D" id="3.70.10.10">
    <property type="match status" value="1"/>
</dbReference>
<dbReference type="GO" id="GO:0003677">
    <property type="term" value="F:DNA binding"/>
    <property type="evidence" value="ECO:0007669"/>
    <property type="project" value="UniProtKB-UniRule"/>
</dbReference>
<evidence type="ECO:0000256" key="1">
    <source>
        <dbReference type="ARBA" id="ARBA00004496"/>
    </source>
</evidence>
<name>A0A844GWT7_9CHRO</name>
<dbReference type="SUPFAM" id="SSF55979">
    <property type="entry name" value="DNA clamp"/>
    <property type="match status" value="3"/>
</dbReference>
<dbReference type="GO" id="GO:0006271">
    <property type="term" value="P:DNA strand elongation involved in DNA replication"/>
    <property type="evidence" value="ECO:0007669"/>
    <property type="project" value="TreeGrafter"/>
</dbReference>
<sequence>MKIVCSQVDLKNNLSLVSRAVPTRPTHPILANVLLVANQTKNQVTLTGFDLSLGMRSCFCAEVEEEGVITLPAKLLNDIIARLPEGEVTISYEEEEMEENPLVTINSLSGKFQLRGVKGEEYPELPVVEREEAFLLPVAALNEGLKGSLFAASNDETKQILTGVHLTRNLDTLEFAATDGHRLAVVKTSAIEETKESEEEEINSNPPITEAQNFTITIPARALRELEKILSMAKEGESIALFVDEGQVVFELGQQNLTSRKLDGAYPNYNQLIPNNFERTMVVDRKRMIESLERVSVLSDQKNNLVKFTLNSDNEQVTLSVEAKELGNAKESISAEINGDNFEIGFNIRYLMDGLKALSANEIKFQFNGATQPVIATPLSGAQMTYLIMPVQIRD</sequence>
<dbReference type="NCBIfam" id="TIGR00663">
    <property type="entry name" value="dnan"/>
    <property type="match status" value="1"/>
</dbReference>
<dbReference type="Gene3D" id="3.10.150.10">
    <property type="entry name" value="DNA Polymerase III, subunit A, domain 2"/>
    <property type="match status" value="1"/>
</dbReference>